<dbReference type="PRINTS" id="PR00385">
    <property type="entry name" value="P450"/>
</dbReference>
<organism evidence="11 12">
    <name type="scientific">Rasamsonia emersonii (strain ATCC 16479 / CBS 393.64 / IMI 116815)</name>
    <dbReference type="NCBI Taxonomy" id="1408163"/>
    <lineage>
        <taxon>Eukaryota</taxon>
        <taxon>Fungi</taxon>
        <taxon>Dikarya</taxon>
        <taxon>Ascomycota</taxon>
        <taxon>Pezizomycotina</taxon>
        <taxon>Eurotiomycetes</taxon>
        <taxon>Eurotiomycetidae</taxon>
        <taxon>Eurotiales</taxon>
        <taxon>Trichocomaceae</taxon>
        <taxon>Rasamsonia</taxon>
    </lineage>
</organism>
<dbReference type="CDD" id="cd11041">
    <property type="entry name" value="CYP503A1-like"/>
    <property type="match status" value="1"/>
</dbReference>
<comment type="similarity">
    <text evidence="2 9">Belongs to the cytochrome P450 family.</text>
</comment>
<dbReference type="SUPFAM" id="SSF48264">
    <property type="entry name" value="Cytochrome P450"/>
    <property type="match status" value="1"/>
</dbReference>
<dbReference type="PRINTS" id="PR00465">
    <property type="entry name" value="EP450IV"/>
</dbReference>
<evidence type="ECO:0000256" key="3">
    <source>
        <dbReference type="ARBA" id="ARBA00022617"/>
    </source>
</evidence>
<dbReference type="GO" id="GO:0005506">
    <property type="term" value="F:iron ion binding"/>
    <property type="evidence" value="ECO:0007669"/>
    <property type="project" value="InterPro"/>
</dbReference>
<keyword evidence="10" id="KW-0472">Membrane</keyword>
<comment type="cofactor">
    <cofactor evidence="1 8">
        <name>heme</name>
        <dbReference type="ChEBI" id="CHEBI:30413"/>
    </cofactor>
</comment>
<dbReference type="AlphaFoldDB" id="A0A0F4Z219"/>
<keyword evidence="10" id="KW-1133">Transmembrane helix</keyword>
<name>A0A0F4Z219_RASE3</name>
<dbReference type="Pfam" id="PF00067">
    <property type="entry name" value="p450"/>
    <property type="match status" value="1"/>
</dbReference>
<dbReference type="EMBL" id="LASV01000063">
    <property type="protein sequence ID" value="KKA24405.1"/>
    <property type="molecule type" value="Genomic_DNA"/>
</dbReference>
<dbReference type="Proteomes" id="UP000053958">
    <property type="component" value="Unassembled WGS sequence"/>
</dbReference>
<dbReference type="STRING" id="1408163.A0A0F4Z219"/>
<evidence type="ECO:0000256" key="4">
    <source>
        <dbReference type="ARBA" id="ARBA00022723"/>
    </source>
</evidence>
<evidence type="ECO:0000256" key="9">
    <source>
        <dbReference type="RuleBase" id="RU000461"/>
    </source>
</evidence>
<keyword evidence="4 8" id="KW-0479">Metal-binding</keyword>
<evidence type="ECO:0000256" key="1">
    <source>
        <dbReference type="ARBA" id="ARBA00001971"/>
    </source>
</evidence>
<dbReference type="GO" id="GO:0020037">
    <property type="term" value="F:heme binding"/>
    <property type="evidence" value="ECO:0007669"/>
    <property type="project" value="InterPro"/>
</dbReference>
<protein>
    <submittedName>
        <fullName evidence="11">Cytochrome P450</fullName>
    </submittedName>
</protein>
<keyword evidence="10" id="KW-0812">Transmembrane</keyword>
<keyword evidence="6 8" id="KW-0408">Iron</keyword>
<proteinExistence type="inferred from homology"/>
<feature type="transmembrane region" description="Helical" evidence="10">
    <location>
        <begin position="13"/>
        <end position="32"/>
    </location>
</feature>
<dbReference type="PANTHER" id="PTHR46206:SF2">
    <property type="entry name" value="CYTOCHROME P450 MONOOXYGENASE AUSG-RELATED"/>
    <property type="match status" value="1"/>
</dbReference>
<keyword evidence="5 9" id="KW-0560">Oxidoreductase</keyword>
<dbReference type="GeneID" id="25313941"/>
<dbReference type="InterPro" id="IPR017972">
    <property type="entry name" value="Cyt_P450_CS"/>
</dbReference>
<evidence type="ECO:0000256" key="5">
    <source>
        <dbReference type="ARBA" id="ARBA00023002"/>
    </source>
</evidence>
<evidence type="ECO:0000256" key="10">
    <source>
        <dbReference type="SAM" id="Phobius"/>
    </source>
</evidence>
<keyword evidence="7 9" id="KW-0503">Monooxygenase</keyword>
<sequence>MIALLTDFSTSPYLLPCVLATLAIVLVATLYNDISDELPYRRFPLVGKGRWEITNRKAKNRFLTSARELISQGFSQGVRVFQLRTPLGPLLVLHPQYVNELKSHTHVSFTKAMQKLFLYGKYRGLASFGQGDQQDIFQTLVQGKLTQSLGQVTLPLSKETAALLRETFPYSEEWKPYVFAQTAPYMVARLSSLVFLGDKICRDKEWLDVSVNYALDAFSAVRALRLWPSILRPFVQWFLPETRRAQKHLTVARRIIQREIEQRRREEALGHKRSSSDALDWAREVAAGRPFDETLGQIGLSVAAIHTTSQLLTNIIYDLAAYPEYVAPLREEIKTVLQQENGWKASALTKMKLLDSVMKETQRLNPAGITPLNRLVMKDITLSDGTVLPKGASVAISSHPVMTDASIYEDPERYDGRRFWRKRQEPGNEHRYQFVTTSPEHLGFGHGQHACPGRFFAANEIKIVLAHLLMKYDWTFADKDRGRPKTLTIGTENIVDPTVVLLFKSRKPEIDLFE</sequence>
<evidence type="ECO:0000313" key="11">
    <source>
        <dbReference type="EMBL" id="KKA24405.1"/>
    </source>
</evidence>
<dbReference type="GO" id="GO:0016705">
    <property type="term" value="F:oxidoreductase activity, acting on paired donors, with incorporation or reduction of molecular oxygen"/>
    <property type="evidence" value="ECO:0007669"/>
    <property type="project" value="InterPro"/>
</dbReference>
<evidence type="ECO:0000256" key="7">
    <source>
        <dbReference type="ARBA" id="ARBA00023033"/>
    </source>
</evidence>
<feature type="binding site" description="axial binding residue" evidence="8">
    <location>
        <position position="451"/>
    </location>
    <ligand>
        <name>heme</name>
        <dbReference type="ChEBI" id="CHEBI:30413"/>
    </ligand>
    <ligandPart>
        <name>Fe</name>
        <dbReference type="ChEBI" id="CHEBI:18248"/>
    </ligandPart>
</feature>
<evidence type="ECO:0000256" key="6">
    <source>
        <dbReference type="ARBA" id="ARBA00023004"/>
    </source>
</evidence>
<keyword evidence="3 8" id="KW-0349">Heme</keyword>
<comment type="caution">
    <text evidence="11">The sequence shown here is derived from an EMBL/GenBank/DDBJ whole genome shotgun (WGS) entry which is preliminary data.</text>
</comment>
<dbReference type="InterPro" id="IPR002403">
    <property type="entry name" value="Cyt_P450_E_grp-IV"/>
</dbReference>
<dbReference type="OrthoDB" id="4225407at2759"/>
<dbReference type="GO" id="GO:0004497">
    <property type="term" value="F:monooxygenase activity"/>
    <property type="evidence" value="ECO:0007669"/>
    <property type="project" value="UniProtKB-KW"/>
</dbReference>
<reference evidence="11 12" key="1">
    <citation type="submission" date="2015-04" db="EMBL/GenBank/DDBJ databases">
        <authorList>
            <person name="Heijne W.H."/>
            <person name="Fedorova N.D."/>
            <person name="Nierman W.C."/>
            <person name="Vollebregt A.W."/>
            <person name="Zhao Z."/>
            <person name="Wu L."/>
            <person name="Kumar M."/>
            <person name="Stam H."/>
            <person name="van den Berg M.A."/>
            <person name="Pel H.J."/>
        </authorList>
    </citation>
    <scope>NUCLEOTIDE SEQUENCE [LARGE SCALE GENOMIC DNA]</scope>
    <source>
        <strain evidence="11 12">CBS 393.64</strain>
    </source>
</reference>
<accession>A0A0F4Z219</accession>
<keyword evidence="12" id="KW-1185">Reference proteome</keyword>
<dbReference type="Gene3D" id="1.10.630.10">
    <property type="entry name" value="Cytochrome P450"/>
    <property type="match status" value="1"/>
</dbReference>
<evidence type="ECO:0000256" key="8">
    <source>
        <dbReference type="PIRSR" id="PIRSR602403-1"/>
    </source>
</evidence>
<dbReference type="RefSeq" id="XP_013331017.1">
    <property type="nucleotide sequence ID" value="XM_013475563.1"/>
</dbReference>
<dbReference type="InterPro" id="IPR001128">
    <property type="entry name" value="Cyt_P450"/>
</dbReference>
<dbReference type="PANTHER" id="PTHR46206">
    <property type="entry name" value="CYTOCHROME P450"/>
    <property type="match status" value="1"/>
</dbReference>
<evidence type="ECO:0000313" key="12">
    <source>
        <dbReference type="Proteomes" id="UP000053958"/>
    </source>
</evidence>
<dbReference type="PROSITE" id="PS00086">
    <property type="entry name" value="CYTOCHROME_P450"/>
    <property type="match status" value="1"/>
</dbReference>
<evidence type="ECO:0000256" key="2">
    <source>
        <dbReference type="ARBA" id="ARBA00010617"/>
    </source>
</evidence>
<gene>
    <name evidence="11" type="ORF">T310_1590</name>
</gene>
<dbReference type="InterPro" id="IPR036396">
    <property type="entry name" value="Cyt_P450_sf"/>
</dbReference>